<gene>
    <name evidence="1" type="ORF">AV530_008322</name>
</gene>
<proteinExistence type="predicted"/>
<dbReference type="AlphaFoldDB" id="A0A1V4J8I8"/>
<organism evidence="1 2">
    <name type="scientific">Patagioenas fasciata monilis</name>
    <dbReference type="NCBI Taxonomy" id="372326"/>
    <lineage>
        <taxon>Eukaryota</taxon>
        <taxon>Metazoa</taxon>
        <taxon>Chordata</taxon>
        <taxon>Craniata</taxon>
        <taxon>Vertebrata</taxon>
        <taxon>Euteleostomi</taxon>
        <taxon>Archelosauria</taxon>
        <taxon>Archosauria</taxon>
        <taxon>Dinosauria</taxon>
        <taxon>Saurischia</taxon>
        <taxon>Theropoda</taxon>
        <taxon>Coelurosauria</taxon>
        <taxon>Aves</taxon>
        <taxon>Neognathae</taxon>
        <taxon>Neoaves</taxon>
        <taxon>Columbimorphae</taxon>
        <taxon>Columbiformes</taxon>
        <taxon>Columbidae</taxon>
        <taxon>Patagioenas</taxon>
    </lineage>
</organism>
<comment type="caution">
    <text evidence="1">The sequence shown here is derived from an EMBL/GenBank/DDBJ whole genome shotgun (WGS) entry which is preliminary data.</text>
</comment>
<name>A0A1V4J8I8_PATFA</name>
<accession>A0A1V4J8I8</accession>
<dbReference type="Proteomes" id="UP000190648">
    <property type="component" value="Unassembled WGS sequence"/>
</dbReference>
<dbReference type="EMBL" id="LSYS01008520">
    <property type="protein sequence ID" value="OPJ68583.1"/>
    <property type="molecule type" value="Genomic_DNA"/>
</dbReference>
<sequence length="110" mass="11773">MWEVMISTPGTLWSVLTELHSVLQDLRLHKVFTCATEDACICLLALLLRTDFATEKFAALYKGQSVLSQPMRAMLSLVLESLITLSEAPATVSEAQSAGATLAAGGWSSG</sequence>
<evidence type="ECO:0000313" key="2">
    <source>
        <dbReference type="Proteomes" id="UP000190648"/>
    </source>
</evidence>
<protein>
    <submittedName>
        <fullName evidence="1">Uncharacterized protein</fullName>
    </submittedName>
</protein>
<evidence type="ECO:0000313" key="1">
    <source>
        <dbReference type="EMBL" id="OPJ68583.1"/>
    </source>
</evidence>
<keyword evidence="2" id="KW-1185">Reference proteome</keyword>
<dbReference type="OrthoDB" id="9421177at2759"/>
<reference evidence="1 2" key="1">
    <citation type="submission" date="2016-02" db="EMBL/GenBank/DDBJ databases">
        <title>Band-tailed pigeon sequencing and assembly.</title>
        <authorList>
            <person name="Soares A.E."/>
            <person name="Novak B.J."/>
            <person name="Rice E.S."/>
            <person name="O'Connell B."/>
            <person name="Chang D."/>
            <person name="Weber S."/>
            <person name="Shapiro B."/>
        </authorList>
    </citation>
    <scope>NUCLEOTIDE SEQUENCE [LARGE SCALE GENOMIC DNA]</scope>
    <source>
        <strain evidence="1">BTP2013</strain>
        <tissue evidence="1">Blood</tissue>
    </source>
</reference>